<evidence type="ECO:0000313" key="5">
    <source>
        <dbReference type="EMBL" id="HIX01234.1"/>
    </source>
</evidence>
<comment type="caution">
    <text evidence="5">The sequence shown here is derived from an EMBL/GenBank/DDBJ whole genome shotgun (WGS) entry which is preliminary data.</text>
</comment>
<dbReference type="SUPFAM" id="SSF46785">
    <property type="entry name" value="Winged helix' DNA-binding domain"/>
    <property type="match status" value="1"/>
</dbReference>
<dbReference type="Pfam" id="PF01047">
    <property type="entry name" value="MarR"/>
    <property type="match status" value="1"/>
</dbReference>
<dbReference type="PANTHER" id="PTHR42756:SF1">
    <property type="entry name" value="TRANSCRIPTIONAL REPRESSOR OF EMRAB OPERON"/>
    <property type="match status" value="1"/>
</dbReference>
<sequence>MNERQQHICDMLKRICAEADQFESYWLKQSKYADLNLKEVRMLEIVSGFPEISISQLARKSNLTPGTITTAIDQLEDKDYVERNRDKHDRRMIRLSLTPKGKSLVKAWNKIYQVLSQKLLTDLNLADTSIVEKAIGNIETFLIAHS</sequence>
<evidence type="ECO:0000256" key="1">
    <source>
        <dbReference type="ARBA" id="ARBA00023015"/>
    </source>
</evidence>
<organism evidence="5 6">
    <name type="scientific">Candidatus Ligilactobacillus excrementigallinarum</name>
    <dbReference type="NCBI Taxonomy" id="2838641"/>
    <lineage>
        <taxon>Bacteria</taxon>
        <taxon>Bacillati</taxon>
        <taxon>Bacillota</taxon>
        <taxon>Bacilli</taxon>
        <taxon>Lactobacillales</taxon>
        <taxon>Lactobacillaceae</taxon>
        <taxon>Ligilactobacillus</taxon>
    </lineage>
</organism>
<dbReference type="Proteomes" id="UP000823963">
    <property type="component" value="Unassembled WGS sequence"/>
</dbReference>
<dbReference type="AlphaFoldDB" id="A0A9D1UVN5"/>
<keyword evidence="3" id="KW-0804">Transcription</keyword>
<keyword evidence="2" id="KW-0238">DNA-binding</keyword>
<dbReference type="InterPro" id="IPR036390">
    <property type="entry name" value="WH_DNA-bd_sf"/>
</dbReference>
<evidence type="ECO:0000259" key="4">
    <source>
        <dbReference type="PROSITE" id="PS50995"/>
    </source>
</evidence>
<evidence type="ECO:0000256" key="2">
    <source>
        <dbReference type="ARBA" id="ARBA00023125"/>
    </source>
</evidence>
<dbReference type="PRINTS" id="PR00598">
    <property type="entry name" value="HTHMARR"/>
</dbReference>
<name>A0A9D1UVN5_9LACO</name>
<dbReference type="PANTHER" id="PTHR42756">
    <property type="entry name" value="TRANSCRIPTIONAL REGULATOR, MARR"/>
    <property type="match status" value="1"/>
</dbReference>
<evidence type="ECO:0000256" key="3">
    <source>
        <dbReference type="ARBA" id="ARBA00023163"/>
    </source>
</evidence>
<evidence type="ECO:0000313" key="6">
    <source>
        <dbReference type="Proteomes" id="UP000823963"/>
    </source>
</evidence>
<reference evidence="5" key="1">
    <citation type="journal article" date="2021" name="PeerJ">
        <title>Extensive microbial diversity within the chicken gut microbiome revealed by metagenomics and culture.</title>
        <authorList>
            <person name="Gilroy R."/>
            <person name="Ravi A."/>
            <person name="Getino M."/>
            <person name="Pursley I."/>
            <person name="Horton D.L."/>
            <person name="Alikhan N.F."/>
            <person name="Baker D."/>
            <person name="Gharbi K."/>
            <person name="Hall N."/>
            <person name="Watson M."/>
            <person name="Adriaenssens E.M."/>
            <person name="Foster-Nyarko E."/>
            <person name="Jarju S."/>
            <person name="Secka A."/>
            <person name="Antonio M."/>
            <person name="Oren A."/>
            <person name="Chaudhuri R.R."/>
            <person name="La Ragione R."/>
            <person name="Hildebrand F."/>
            <person name="Pallen M.J."/>
        </authorList>
    </citation>
    <scope>NUCLEOTIDE SEQUENCE</scope>
    <source>
        <strain evidence="5">6627</strain>
    </source>
</reference>
<protein>
    <submittedName>
        <fullName evidence="5">MarR family transcriptional regulator</fullName>
    </submittedName>
</protein>
<dbReference type="SMART" id="SM00347">
    <property type="entry name" value="HTH_MARR"/>
    <property type="match status" value="1"/>
</dbReference>
<dbReference type="EMBL" id="DXFP01000006">
    <property type="protein sequence ID" value="HIX01234.1"/>
    <property type="molecule type" value="Genomic_DNA"/>
</dbReference>
<dbReference type="GO" id="GO:0003700">
    <property type="term" value="F:DNA-binding transcription factor activity"/>
    <property type="evidence" value="ECO:0007669"/>
    <property type="project" value="InterPro"/>
</dbReference>
<proteinExistence type="predicted"/>
<reference evidence="5" key="2">
    <citation type="submission" date="2021-04" db="EMBL/GenBank/DDBJ databases">
        <authorList>
            <person name="Gilroy R."/>
        </authorList>
    </citation>
    <scope>NUCLEOTIDE SEQUENCE</scope>
    <source>
        <strain evidence="5">6627</strain>
    </source>
</reference>
<keyword evidence="1" id="KW-0805">Transcription regulation</keyword>
<dbReference type="Gene3D" id="1.10.10.10">
    <property type="entry name" value="Winged helix-like DNA-binding domain superfamily/Winged helix DNA-binding domain"/>
    <property type="match status" value="1"/>
</dbReference>
<dbReference type="InterPro" id="IPR036388">
    <property type="entry name" value="WH-like_DNA-bd_sf"/>
</dbReference>
<feature type="domain" description="HTH marR-type" evidence="4">
    <location>
        <begin position="1"/>
        <end position="140"/>
    </location>
</feature>
<dbReference type="PROSITE" id="PS50995">
    <property type="entry name" value="HTH_MARR_2"/>
    <property type="match status" value="1"/>
</dbReference>
<accession>A0A9D1UVN5</accession>
<gene>
    <name evidence="5" type="ORF">H9861_00555</name>
</gene>
<dbReference type="InterPro" id="IPR000835">
    <property type="entry name" value="HTH_MarR-typ"/>
</dbReference>
<dbReference type="GO" id="GO:0003677">
    <property type="term" value="F:DNA binding"/>
    <property type="evidence" value="ECO:0007669"/>
    <property type="project" value="UniProtKB-KW"/>
</dbReference>